<evidence type="ECO:0000313" key="1">
    <source>
        <dbReference type="EMBL" id="KAG9226809.1"/>
    </source>
</evidence>
<name>A0ACB7JAI1_PLECO</name>
<dbReference type="Proteomes" id="UP000824881">
    <property type="component" value="Unassembled WGS sequence"/>
</dbReference>
<comment type="caution">
    <text evidence="1">The sequence shown here is derived from an EMBL/GenBank/DDBJ whole genome shotgun (WGS) entry which is preliminary data.</text>
</comment>
<gene>
    <name evidence="1" type="ORF">CCMSSC00406_0009727</name>
</gene>
<keyword evidence="2" id="KW-1185">Reference proteome</keyword>
<evidence type="ECO:0000313" key="2">
    <source>
        <dbReference type="Proteomes" id="UP000824881"/>
    </source>
</evidence>
<protein>
    <submittedName>
        <fullName evidence="1">Uncharacterized protein</fullName>
    </submittedName>
</protein>
<organism evidence="1 2">
    <name type="scientific">Pleurotus cornucopiae</name>
    <name type="common">Cornucopia mushroom</name>
    <dbReference type="NCBI Taxonomy" id="5321"/>
    <lineage>
        <taxon>Eukaryota</taxon>
        <taxon>Fungi</taxon>
        <taxon>Dikarya</taxon>
        <taxon>Basidiomycota</taxon>
        <taxon>Agaricomycotina</taxon>
        <taxon>Agaricomycetes</taxon>
        <taxon>Agaricomycetidae</taxon>
        <taxon>Agaricales</taxon>
        <taxon>Pleurotineae</taxon>
        <taxon>Pleurotaceae</taxon>
        <taxon>Pleurotus</taxon>
    </lineage>
</organism>
<sequence>MYNQLLAMLKATTDRYITPLPEGATDTQKSVRLKRLQALAKSLDSSREALTIALQNVPKAVAAQSEEDSNDGMDVGDDPNTQLPKSLQRCLDIITHELPPVTPKEALSQVLKPYSRGISVKEENKALQRLLRGYADFPSQAEADQLWSPYIKGGVDWISYCQRSTQVANLGSAQQQLLFWDKHLIVDNSSSGEGISQFIKYILRTIDSIRFAKVWIEHQGERGGKQWKSEYHSEVFEATVEGGGFKEEIKRRKEEYVQMEVMRGVEENLQADEALMAKEEEIRLLEKESKAARQKFINKYSRMINARKAVWNLYNEFGCAVLLDPFWDITGSGKYKAVGRSKDFDKVVEQLADGVETEEIVISRNGMEDETAVIPVTARHEVANREVLIAIVLAIAQFPIGQYVDKFVTTFPSNMLSYTKAISQSEEEEEEEEEEE</sequence>
<dbReference type="EMBL" id="WQMT02000002">
    <property type="protein sequence ID" value="KAG9226809.1"/>
    <property type="molecule type" value="Genomic_DNA"/>
</dbReference>
<proteinExistence type="predicted"/>
<reference evidence="1 2" key="1">
    <citation type="journal article" date="2021" name="Appl. Environ. Microbiol.">
        <title>Genetic linkage and physical mapping for an oyster mushroom Pleurotus cornucopiae and QTL analysis for the trait cap color.</title>
        <authorList>
            <person name="Zhang Y."/>
            <person name="Gao W."/>
            <person name="Sonnenberg A."/>
            <person name="Chen Q."/>
            <person name="Zhang J."/>
            <person name="Huang C."/>
        </authorList>
    </citation>
    <scope>NUCLEOTIDE SEQUENCE [LARGE SCALE GENOMIC DNA]</scope>
    <source>
        <strain evidence="1">CCMSSC00406</strain>
    </source>
</reference>
<accession>A0ACB7JAI1</accession>